<dbReference type="SUPFAM" id="SSF158442">
    <property type="entry name" value="DsbB-like"/>
    <property type="match status" value="1"/>
</dbReference>
<dbReference type="Pfam" id="PF02600">
    <property type="entry name" value="DsbB"/>
    <property type="match status" value="1"/>
</dbReference>
<dbReference type="PIRSF" id="PIRSF033913">
    <property type="entry name" value="S-S_format_DsbB"/>
    <property type="match status" value="1"/>
</dbReference>
<dbReference type="AlphaFoldDB" id="A0A4R2GXG8"/>
<evidence type="ECO:0000256" key="1">
    <source>
        <dbReference type="ARBA" id="ARBA00004651"/>
    </source>
</evidence>
<evidence type="ECO:0000313" key="8">
    <source>
        <dbReference type="Proteomes" id="UP000294881"/>
    </source>
</evidence>
<name>A0A4R2GXG8_9HYPH</name>
<evidence type="ECO:0000256" key="3">
    <source>
        <dbReference type="ARBA" id="ARBA00022692"/>
    </source>
</evidence>
<protein>
    <submittedName>
        <fullName evidence="7">Disulfide bond formation protein DsbB</fullName>
    </submittedName>
</protein>
<dbReference type="EMBL" id="SLWL01000001">
    <property type="protein sequence ID" value="TCO15931.1"/>
    <property type="molecule type" value="Genomic_DNA"/>
</dbReference>
<feature type="transmembrane region" description="Helical" evidence="6">
    <location>
        <begin position="73"/>
        <end position="92"/>
    </location>
</feature>
<dbReference type="GO" id="GO:0005886">
    <property type="term" value="C:plasma membrane"/>
    <property type="evidence" value="ECO:0007669"/>
    <property type="project" value="UniProtKB-SubCell"/>
</dbReference>
<evidence type="ECO:0000313" key="7">
    <source>
        <dbReference type="EMBL" id="TCO15931.1"/>
    </source>
</evidence>
<evidence type="ECO:0000256" key="6">
    <source>
        <dbReference type="SAM" id="Phobius"/>
    </source>
</evidence>
<dbReference type="OrthoDB" id="9808637at2"/>
<evidence type="ECO:0000256" key="5">
    <source>
        <dbReference type="ARBA" id="ARBA00023136"/>
    </source>
</evidence>
<dbReference type="RefSeq" id="WP_132001520.1">
    <property type="nucleotide sequence ID" value="NZ_JBHUNN010000002.1"/>
</dbReference>
<dbReference type="GO" id="GO:0006457">
    <property type="term" value="P:protein folding"/>
    <property type="evidence" value="ECO:0007669"/>
    <property type="project" value="InterPro"/>
</dbReference>
<dbReference type="InterPro" id="IPR023380">
    <property type="entry name" value="DsbB-like_sf"/>
</dbReference>
<dbReference type="Gene3D" id="1.20.1550.10">
    <property type="entry name" value="DsbB-like"/>
    <property type="match status" value="1"/>
</dbReference>
<proteinExistence type="predicted"/>
<comment type="caution">
    <text evidence="7">The sequence shown here is derived from an EMBL/GenBank/DDBJ whole genome shotgun (WGS) entry which is preliminary data.</text>
</comment>
<dbReference type="PANTHER" id="PTHR36570">
    <property type="entry name" value="DISULFIDE BOND FORMATION PROTEIN B"/>
    <property type="match status" value="1"/>
</dbReference>
<feature type="transmembrane region" description="Helical" evidence="6">
    <location>
        <begin position="46"/>
        <end position="61"/>
    </location>
</feature>
<dbReference type="InterPro" id="IPR024199">
    <property type="entry name" value="Uncharacterised_DsbB"/>
</dbReference>
<reference evidence="7 8" key="1">
    <citation type="submission" date="2019-03" db="EMBL/GenBank/DDBJ databases">
        <title>Genomic Encyclopedia of Type Strains, Phase IV (KMG-IV): sequencing the most valuable type-strain genomes for metagenomic binning, comparative biology and taxonomic classification.</title>
        <authorList>
            <person name="Goeker M."/>
        </authorList>
    </citation>
    <scope>NUCLEOTIDE SEQUENCE [LARGE SCALE GENOMIC DNA]</scope>
    <source>
        <strain evidence="7 8">DSM 22958</strain>
    </source>
</reference>
<evidence type="ECO:0000256" key="2">
    <source>
        <dbReference type="ARBA" id="ARBA00022475"/>
    </source>
</evidence>
<comment type="subcellular location">
    <subcellularLocation>
        <location evidence="1">Cell membrane</location>
        <topology evidence="1">Multi-pass membrane protein</topology>
    </subcellularLocation>
</comment>
<gene>
    <name evidence="7" type="ORF">EV666_101180</name>
</gene>
<keyword evidence="8" id="KW-1185">Reference proteome</keyword>
<feature type="transmembrane region" description="Helical" evidence="6">
    <location>
        <begin position="12"/>
        <end position="34"/>
    </location>
</feature>
<keyword evidence="2" id="KW-1003">Cell membrane</keyword>
<dbReference type="GO" id="GO:0015035">
    <property type="term" value="F:protein-disulfide reductase activity"/>
    <property type="evidence" value="ECO:0007669"/>
    <property type="project" value="InterPro"/>
</dbReference>
<keyword evidence="3 6" id="KW-0812">Transmembrane</keyword>
<dbReference type="InterPro" id="IPR050183">
    <property type="entry name" value="DsbB"/>
</dbReference>
<evidence type="ECO:0000256" key="4">
    <source>
        <dbReference type="ARBA" id="ARBA00022989"/>
    </source>
</evidence>
<organism evidence="7 8">
    <name type="scientific">Camelimonas lactis</name>
    <dbReference type="NCBI Taxonomy" id="659006"/>
    <lineage>
        <taxon>Bacteria</taxon>
        <taxon>Pseudomonadati</taxon>
        <taxon>Pseudomonadota</taxon>
        <taxon>Alphaproteobacteria</taxon>
        <taxon>Hyphomicrobiales</taxon>
        <taxon>Chelatococcaceae</taxon>
        <taxon>Camelimonas</taxon>
    </lineage>
</organism>
<keyword evidence="5 6" id="KW-0472">Membrane</keyword>
<dbReference type="InterPro" id="IPR003752">
    <property type="entry name" value="DiS_bond_form_DsbB/BdbC"/>
</dbReference>
<dbReference type="Proteomes" id="UP000294881">
    <property type="component" value="Unassembled WGS sequence"/>
</dbReference>
<dbReference type="PANTHER" id="PTHR36570:SF3">
    <property type="entry name" value="DISULFIDE BOND FORMATION PROTEIN B"/>
    <property type="match status" value="1"/>
</dbReference>
<feature type="transmembrane region" description="Helical" evidence="6">
    <location>
        <begin position="141"/>
        <end position="160"/>
    </location>
</feature>
<sequence>MLARMSLSRCAALIVMVVALAVIATFLIFEHVFGYQPCPLCLQQRLPWYFGAPLAALIAATPEPQKRLRGVGLLLLALVFLISAGLGAYHAGVEWKFWPGPPGCSGQGAPADAASLLDQLQSIRVVSCTDAAWRLFGLSMAGWNVLVSLALVVVAAAGSLRVARSPRGDRAAPEARS</sequence>
<accession>A0A4R2GXG8</accession>
<keyword evidence="4 6" id="KW-1133">Transmembrane helix</keyword>